<dbReference type="Pfam" id="PF03727">
    <property type="entry name" value="Hexokinase_2"/>
    <property type="match status" value="2"/>
</dbReference>
<dbReference type="FunFam" id="3.40.367.20:FF:000001">
    <property type="entry name" value="Hexokinase 1"/>
    <property type="match status" value="1"/>
</dbReference>
<dbReference type="InterPro" id="IPR022672">
    <property type="entry name" value="Hexokinase_N"/>
</dbReference>
<evidence type="ECO:0000256" key="20">
    <source>
        <dbReference type="ARBA" id="ARBA00041371"/>
    </source>
</evidence>
<organism evidence="28 29">
    <name type="scientific">Varanus komodoensis</name>
    <name type="common">Komodo dragon</name>
    <dbReference type="NCBI Taxonomy" id="61221"/>
    <lineage>
        <taxon>Eukaryota</taxon>
        <taxon>Metazoa</taxon>
        <taxon>Chordata</taxon>
        <taxon>Craniata</taxon>
        <taxon>Vertebrata</taxon>
        <taxon>Euteleostomi</taxon>
        <taxon>Lepidosauria</taxon>
        <taxon>Squamata</taxon>
        <taxon>Bifurcata</taxon>
        <taxon>Unidentata</taxon>
        <taxon>Episquamata</taxon>
        <taxon>Toxicofera</taxon>
        <taxon>Anguimorpha</taxon>
        <taxon>Paleoanguimorpha</taxon>
        <taxon>Varanoidea</taxon>
        <taxon>Varanidae</taxon>
        <taxon>Varanus</taxon>
    </lineage>
</organism>
<comment type="function">
    <text evidence="22">Catalyzes the phosphorylation of hexose, such as D-glucose and D-fructose, to hexose 6-phosphate (D-glucose 6-phosphate and D-fructose 6-phosphate, respectively). Mediates the initial step of glycolysis by catalyzing phosphorylation of D-glucose to D-glucose 6-phosphate. Plays a key role in maintaining the integrity of the outer mitochondrial membrane by preventing the release of apoptogenic molecules from the intermembrane space and subsequent apoptosis.</text>
</comment>
<dbReference type="GO" id="GO:0004340">
    <property type="term" value="F:glucokinase activity"/>
    <property type="evidence" value="ECO:0007669"/>
    <property type="project" value="TreeGrafter"/>
</dbReference>
<dbReference type="Pfam" id="PF00349">
    <property type="entry name" value="Hexokinase_1"/>
    <property type="match status" value="2"/>
</dbReference>
<evidence type="ECO:0000256" key="13">
    <source>
        <dbReference type="ARBA" id="ARBA00022787"/>
    </source>
</evidence>
<dbReference type="FunFam" id="3.40.367.20:FF:000020">
    <property type="entry name" value="Hexokinase-1"/>
    <property type="match status" value="1"/>
</dbReference>
<dbReference type="FunFam" id="3.30.420.40:FF:000015">
    <property type="entry name" value="Hexokinase 1"/>
    <property type="match status" value="1"/>
</dbReference>
<keyword evidence="16" id="KW-0496">Mitochondrion</keyword>
<dbReference type="PANTHER" id="PTHR19443:SF4">
    <property type="entry name" value="HEXOKINASE-2"/>
    <property type="match status" value="1"/>
</dbReference>
<comment type="catalytic activity">
    <reaction evidence="21">
        <text>a D-hexose + ATP = a D-hexose 6-phosphate + ADP + H(+)</text>
        <dbReference type="Rhea" id="RHEA:22740"/>
        <dbReference type="ChEBI" id="CHEBI:4194"/>
        <dbReference type="ChEBI" id="CHEBI:15378"/>
        <dbReference type="ChEBI" id="CHEBI:30616"/>
        <dbReference type="ChEBI" id="CHEBI:229467"/>
        <dbReference type="ChEBI" id="CHEBI:456216"/>
        <dbReference type="EC" id="2.7.1.1"/>
    </reaction>
    <physiologicalReaction direction="left-to-right" evidence="21">
        <dbReference type="Rhea" id="RHEA:22741"/>
    </physiologicalReaction>
</comment>
<evidence type="ECO:0000256" key="21">
    <source>
        <dbReference type="ARBA" id="ARBA00044613"/>
    </source>
</evidence>
<dbReference type="GO" id="GO:0008865">
    <property type="term" value="F:fructokinase activity"/>
    <property type="evidence" value="ECO:0007669"/>
    <property type="project" value="TreeGrafter"/>
</dbReference>
<comment type="pathway">
    <text evidence="4">Carbohydrate metabolism; hexose metabolism.</text>
</comment>
<reference evidence="28" key="1">
    <citation type="submission" date="2025-08" db="UniProtKB">
        <authorList>
            <consortium name="Ensembl"/>
        </authorList>
    </citation>
    <scope>IDENTIFICATION</scope>
</reference>
<comment type="catalytic activity">
    <reaction evidence="25">
        <text>D-glucose + ATP = D-glucose 6-phosphate + ADP + H(+)</text>
        <dbReference type="Rhea" id="RHEA:17825"/>
        <dbReference type="ChEBI" id="CHEBI:4167"/>
        <dbReference type="ChEBI" id="CHEBI:15378"/>
        <dbReference type="ChEBI" id="CHEBI:30616"/>
        <dbReference type="ChEBI" id="CHEBI:61548"/>
        <dbReference type="ChEBI" id="CHEBI:456216"/>
        <dbReference type="EC" id="2.7.1.1"/>
    </reaction>
    <physiologicalReaction direction="left-to-right" evidence="25">
        <dbReference type="Rhea" id="RHEA:17826"/>
    </physiologicalReaction>
</comment>
<evidence type="ECO:0000259" key="26">
    <source>
        <dbReference type="Pfam" id="PF00349"/>
    </source>
</evidence>
<feature type="domain" description="Hexokinase C-terminal" evidence="27">
    <location>
        <begin position="711"/>
        <end position="944"/>
    </location>
</feature>
<evidence type="ECO:0000313" key="28">
    <source>
        <dbReference type="Ensembl" id="ENSVKKP00000009611.1"/>
    </source>
</evidence>
<evidence type="ECO:0000256" key="5">
    <source>
        <dbReference type="ARBA" id="ARBA00009225"/>
    </source>
</evidence>
<evidence type="ECO:0000313" key="29">
    <source>
        <dbReference type="Proteomes" id="UP000694545"/>
    </source>
</evidence>
<comment type="pathway">
    <text evidence="3">Carbohydrate degradation; glycolysis; D-glyceraldehyde 3-phosphate and glycerone phosphate from D-glucose: step 1/4.</text>
</comment>
<feature type="domain" description="Hexokinase N-terminal" evidence="26">
    <location>
        <begin position="509"/>
        <end position="704"/>
    </location>
</feature>
<dbReference type="PRINTS" id="PR00475">
    <property type="entry name" value="HEXOKINASE"/>
</dbReference>
<comment type="subcellular location">
    <subcellularLocation>
        <location evidence="2">Cytoplasm</location>
        <location evidence="2">Cytosol</location>
    </subcellularLocation>
    <subcellularLocation>
        <location evidence="1">Mitochondrion outer membrane</location>
        <topology evidence="1">Peripheral membrane protein</topology>
    </subcellularLocation>
</comment>
<evidence type="ECO:0000256" key="22">
    <source>
        <dbReference type="ARBA" id="ARBA00046097"/>
    </source>
</evidence>
<keyword evidence="7" id="KW-0963">Cytoplasm</keyword>
<dbReference type="PANTHER" id="PTHR19443">
    <property type="entry name" value="HEXOKINASE"/>
    <property type="match status" value="1"/>
</dbReference>
<evidence type="ECO:0000259" key="27">
    <source>
        <dbReference type="Pfam" id="PF03727"/>
    </source>
</evidence>
<dbReference type="PROSITE" id="PS51748">
    <property type="entry name" value="HEXOKINASE_2"/>
    <property type="match status" value="2"/>
</dbReference>
<evidence type="ECO:0000256" key="3">
    <source>
        <dbReference type="ARBA" id="ARBA00004888"/>
    </source>
</evidence>
<evidence type="ECO:0000256" key="19">
    <source>
        <dbReference type="ARBA" id="ARBA00039453"/>
    </source>
</evidence>
<dbReference type="Proteomes" id="UP000694545">
    <property type="component" value="Unplaced"/>
</dbReference>
<dbReference type="Gene3D" id="3.40.367.20">
    <property type="match status" value="2"/>
</dbReference>
<evidence type="ECO:0000256" key="25">
    <source>
        <dbReference type="ARBA" id="ARBA00048160"/>
    </source>
</evidence>
<feature type="domain" description="Hexokinase N-terminal" evidence="26">
    <location>
        <begin position="79"/>
        <end position="270"/>
    </location>
</feature>
<dbReference type="InterPro" id="IPR022673">
    <property type="entry name" value="Hexokinase_C"/>
</dbReference>
<evidence type="ECO:0000256" key="17">
    <source>
        <dbReference type="ARBA" id="ARBA00023136"/>
    </source>
</evidence>
<evidence type="ECO:0000256" key="15">
    <source>
        <dbReference type="ARBA" id="ARBA00022990"/>
    </source>
</evidence>
<dbReference type="Ensembl" id="ENSVKKT00000009850.1">
    <property type="protein sequence ID" value="ENSVKKP00000009611.1"/>
    <property type="gene ID" value="ENSVKKG00000004904.1"/>
</dbReference>
<comment type="catalytic activity">
    <reaction evidence="24">
        <text>D-fructose + ATP = D-fructose 6-phosphate + ADP + H(+)</text>
        <dbReference type="Rhea" id="RHEA:16125"/>
        <dbReference type="ChEBI" id="CHEBI:15378"/>
        <dbReference type="ChEBI" id="CHEBI:30616"/>
        <dbReference type="ChEBI" id="CHEBI:37721"/>
        <dbReference type="ChEBI" id="CHEBI:61527"/>
        <dbReference type="ChEBI" id="CHEBI:456216"/>
        <dbReference type="EC" id="2.7.1.1"/>
    </reaction>
    <physiologicalReaction direction="left-to-right" evidence="24">
        <dbReference type="Rhea" id="RHEA:16126"/>
    </physiologicalReaction>
</comment>
<evidence type="ECO:0000256" key="18">
    <source>
        <dbReference type="ARBA" id="ARBA00023152"/>
    </source>
</evidence>
<dbReference type="GO" id="GO:0006096">
    <property type="term" value="P:glycolytic process"/>
    <property type="evidence" value="ECO:0007669"/>
    <property type="project" value="UniProtKB-UniPathway"/>
</dbReference>
<accession>A0A8D2KUS2</accession>
<evidence type="ECO:0000256" key="14">
    <source>
        <dbReference type="ARBA" id="ARBA00022840"/>
    </source>
</evidence>
<keyword evidence="14" id="KW-0067">ATP-binding</keyword>
<keyword evidence="10" id="KW-0677">Repeat</keyword>
<dbReference type="InterPro" id="IPR043129">
    <property type="entry name" value="ATPase_NBD"/>
</dbReference>
<evidence type="ECO:0000256" key="1">
    <source>
        <dbReference type="ARBA" id="ARBA00004450"/>
    </source>
</evidence>
<dbReference type="Gene3D" id="3.30.420.40">
    <property type="match status" value="2"/>
</dbReference>
<evidence type="ECO:0000256" key="23">
    <source>
        <dbReference type="ARBA" id="ARBA00047013"/>
    </source>
</evidence>
<keyword evidence="11" id="KW-0547">Nucleotide-binding</keyword>
<comment type="subunit">
    <text evidence="23">Monomer. Interacts with TIGAR; the interaction increases hexokinase activity in a hypoxia- and HIF1A-dependent manner.</text>
</comment>
<dbReference type="InterPro" id="IPR019807">
    <property type="entry name" value="Hexokinase_BS"/>
</dbReference>
<evidence type="ECO:0000256" key="7">
    <source>
        <dbReference type="ARBA" id="ARBA00022490"/>
    </source>
</evidence>
<keyword evidence="18" id="KW-0324">Glycolysis</keyword>
<evidence type="ECO:0000256" key="6">
    <source>
        <dbReference type="ARBA" id="ARBA00012324"/>
    </source>
</evidence>
<dbReference type="GO" id="GO:0001678">
    <property type="term" value="P:intracellular glucose homeostasis"/>
    <property type="evidence" value="ECO:0007669"/>
    <property type="project" value="InterPro"/>
</dbReference>
<evidence type="ECO:0000256" key="16">
    <source>
        <dbReference type="ARBA" id="ARBA00023128"/>
    </source>
</evidence>
<dbReference type="AlphaFoldDB" id="A0A8D2KUS2"/>
<evidence type="ECO:0000256" key="4">
    <source>
        <dbReference type="ARBA" id="ARBA00005028"/>
    </source>
</evidence>
<keyword evidence="9" id="KW-0808">Transferase</keyword>
<dbReference type="GO" id="GO:0005536">
    <property type="term" value="F:D-glucose binding"/>
    <property type="evidence" value="ECO:0007669"/>
    <property type="project" value="InterPro"/>
</dbReference>
<keyword evidence="12" id="KW-0418">Kinase</keyword>
<dbReference type="GO" id="GO:0005524">
    <property type="term" value="F:ATP binding"/>
    <property type="evidence" value="ECO:0007669"/>
    <property type="project" value="UniProtKB-KW"/>
</dbReference>
<comment type="similarity">
    <text evidence="5">Belongs to the hexokinase family.</text>
</comment>
<feature type="domain" description="Hexokinase C-terminal" evidence="27">
    <location>
        <begin position="277"/>
        <end position="497"/>
    </location>
</feature>
<evidence type="ECO:0000256" key="11">
    <source>
        <dbReference type="ARBA" id="ARBA00022741"/>
    </source>
</evidence>
<keyword evidence="17" id="KW-0472">Membrane</keyword>
<dbReference type="InterPro" id="IPR001312">
    <property type="entry name" value="Hexokinase"/>
</dbReference>
<dbReference type="FunFam" id="3.30.420.40:FF:000805">
    <property type="entry name" value="Hexokinase-2"/>
    <property type="match status" value="1"/>
</dbReference>
<proteinExistence type="inferred from homology"/>
<keyword evidence="13" id="KW-1000">Mitochondrion outer membrane</keyword>
<dbReference type="UniPathway" id="UPA00109">
    <property type="reaction ID" value="UER00180"/>
</dbReference>
<dbReference type="SUPFAM" id="SSF53067">
    <property type="entry name" value="Actin-like ATPase domain"/>
    <property type="match status" value="4"/>
</dbReference>
<evidence type="ECO:0000256" key="8">
    <source>
        <dbReference type="ARBA" id="ARBA00022533"/>
    </source>
</evidence>
<reference evidence="28" key="2">
    <citation type="submission" date="2025-09" db="UniProtKB">
        <authorList>
            <consortium name="Ensembl"/>
        </authorList>
    </citation>
    <scope>IDENTIFICATION</scope>
</reference>
<dbReference type="EC" id="2.7.1.1" evidence="6"/>
<dbReference type="UniPathway" id="UPA00242"/>
<evidence type="ECO:0000256" key="9">
    <source>
        <dbReference type="ARBA" id="ARBA00022679"/>
    </source>
</evidence>
<sequence length="954" mass="106009">SLSLKVAVGKRWRAAGGEDAAALSSLERWGGGARSDEYCGTSAHGRLSSRPNRVANRNFIEILPQVTNSASGDDRERAHLPCTNDTLQEISNRFRKDMEKGLAADTNPTAAVKMLPTYVRSTPDGTEEGDFLALDLGGTNFRVLRVKVSDNGSKKVEMENRIYTIPEELMRGSGVQLFDHIAECLANFMDQLQMKDKKLPLGFTFSFPCSQSKLDESTLITWTKGFKCSGVEGRDVVSLLRQAIKRRGDFDIDVVAVVNDTVGTMMACGYDDHNCEVGLIVGTGSNACYMEEMRHIDLVEGDEGRMCINMEWGAFGDDGSLNDIRTEFDKDIDMGSLNQGKQLFEKMISGMYMGELVRLILVKMAKEELLFNGRLTTDLLTTGHFETKYAREILEKLGLEPSDEDCVATQRICEIVSTRSANLCGAALAAVLRRIKENKGLDRLRSTVGVDGTVYKKHPHFARRLHKTVRRLVPDCDVRFIRSEDGSGKGAAMVTAVAYRLAAQHKARQKILEPLRLSAKQLLEVKQRMRQEMGRGLARETHRQATVRMLPTYVCSTPDGTEKGDFLALDLGGTNFRVLLVRIRSGLRRSVEMHNKIYSIPQEIMQGTGDELFDHIVHCISDFLEYMGMKGVSLPLGFTFSFPCQQNSLDEGILVQWTKGFNATGCEGEDVVGLLKEAIRRREFDLDVVAIVNDTVGTMMTCGYEDPFCEVGLIVGTGSNACYMEEMRNVELVAGEEGRMCINMEWGAFGDNGCLDDFRTEFDAVVDENSLNPGRQRFEKMISGMYLGEIVRNILIDFTKRGLLFRGRISERLKTKGIFETKFLSQIESDRLALLQVRSILQHLGLDSTCDDSIIVKEVCTVIARRAAQLCGAGMAAVVDKIRENRGLDFFKVTVGVDGTLYKLHPHFSTIMNETVKQLSPKCEVTFLQSEDGSGKGAALITAVACRIREAGQH</sequence>
<protein>
    <recommendedName>
        <fullName evidence="19">Hexokinase-2</fullName>
        <ecNumber evidence="6">2.7.1.1</ecNumber>
    </recommendedName>
    <alternativeName>
        <fullName evidence="20">Hexokinase type II</fullName>
    </alternativeName>
</protein>
<name>A0A8D2KUS2_VARKO</name>
<evidence type="ECO:0000256" key="24">
    <source>
        <dbReference type="ARBA" id="ARBA00047905"/>
    </source>
</evidence>
<evidence type="ECO:0000256" key="2">
    <source>
        <dbReference type="ARBA" id="ARBA00004514"/>
    </source>
</evidence>
<evidence type="ECO:0000256" key="12">
    <source>
        <dbReference type="ARBA" id="ARBA00022777"/>
    </source>
</evidence>
<dbReference type="GO" id="GO:0005741">
    <property type="term" value="C:mitochondrial outer membrane"/>
    <property type="evidence" value="ECO:0007669"/>
    <property type="project" value="UniProtKB-SubCell"/>
</dbReference>
<evidence type="ECO:0000256" key="10">
    <source>
        <dbReference type="ARBA" id="ARBA00022737"/>
    </source>
</evidence>
<dbReference type="PROSITE" id="PS00378">
    <property type="entry name" value="HEXOKINASE_1"/>
    <property type="match status" value="2"/>
</dbReference>
<keyword evidence="15" id="KW-0007">Acetylation</keyword>
<dbReference type="GO" id="GO:0006006">
    <property type="term" value="P:glucose metabolic process"/>
    <property type="evidence" value="ECO:0007669"/>
    <property type="project" value="UniProtKB-ARBA"/>
</dbReference>
<keyword evidence="29" id="KW-1185">Reference proteome</keyword>
<dbReference type="GO" id="GO:0005829">
    <property type="term" value="C:cytosol"/>
    <property type="evidence" value="ECO:0007669"/>
    <property type="project" value="UniProtKB-SubCell"/>
</dbReference>
<keyword evidence="8" id="KW-0021">Allosteric enzyme</keyword>